<name>A0A368H747_ANCCA</name>
<evidence type="ECO:0000256" key="1">
    <source>
        <dbReference type="ARBA" id="ARBA00004123"/>
    </source>
</evidence>
<evidence type="ECO:0000256" key="3">
    <source>
        <dbReference type="ARBA" id="ARBA00020809"/>
    </source>
</evidence>
<comment type="function">
    <text evidence="12">DNA-dependent RNA polymerase catalyzes the transcription of DNA into RNA using the four ribonucleoside triphosphates as substrates. Common component of RNA polymerases I, II and III which synthesize ribosomal RNA precursors, mRNA precursors and many functional non-coding RNAs, and small RNAs, such as 5S rRNA and tRNAs, respectively. Pol II is the central component of the basal RNA polymerase II transcription machinery. Pols are composed of mobile elements that move relative to each other. In Pol II, RPB5 is part of the lower jaw surrounding the central large cleft and thought to grab the incoming DNA template. Seems to be the major component in this process.</text>
</comment>
<dbReference type="HAMAP" id="MF_00025">
    <property type="entry name" value="RNApol_Rpo5_RPB5"/>
    <property type="match status" value="1"/>
</dbReference>
<dbReference type="SUPFAM" id="SSF53036">
    <property type="entry name" value="Eukaryotic RPB5 N-terminal domain"/>
    <property type="match status" value="1"/>
</dbReference>
<evidence type="ECO:0000313" key="17">
    <source>
        <dbReference type="Proteomes" id="UP000252519"/>
    </source>
</evidence>
<dbReference type="InterPro" id="IPR007667">
    <property type="entry name" value="Hypoxia_induced_domain"/>
</dbReference>
<dbReference type="InterPro" id="IPR005571">
    <property type="entry name" value="RNA_pol_Rpb5_N"/>
</dbReference>
<evidence type="ECO:0000256" key="7">
    <source>
        <dbReference type="ARBA" id="ARBA00023136"/>
    </source>
</evidence>
<dbReference type="Pfam" id="PF01191">
    <property type="entry name" value="RNA_pol_Rpb5_C"/>
    <property type="match status" value="1"/>
</dbReference>
<reference evidence="16 17" key="1">
    <citation type="submission" date="2014-10" db="EMBL/GenBank/DDBJ databases">
        <title>Draft genome of the hookworm Ancylostoma caninum.</title>
        <authorList>
            <person name="Mitreva M."/>
        </authorList>
    </citation>
    <scope>NUCLEOTIDE SEQUENCE [LARGE SCALE GENOMIC DNA]</scope>
    <source>
        <strain evidence="16 17">Baltimore</strain>
    </source>
</reference>
<dbReference type="Gene3D" id="3.90.940.20">
    <property type="entry name" value="RPB5-like RNA polymerase subunit"/>
    <property type="match status" value="1"/>
</dbReference>
<dbReference type="EMBL" id="JOJR01000007">
    <property type="protein sequence ID" value="RCN52412.1"/>
    <property type="molecule type" value="Genomic_DNA"/>
</dbReference>
<dbReference type="Proteomes" id="UP000252519">
    <property type="component" value="Unassembled WGS sequence"/>
</dbReference>
<feature type="transmembrane region" description="Helical" evidence="14">
    <location>
        <begin position="92"/>
        <end position="114"/>
    </location>
</feature>
<dbReference type="GO" id="GO:0005739">
    <property type="term" value="C:mitochondrion"/>
    <property type="evidence" value="ECO:0007669"/>
    <property type="project" value="UniProtKB-SubCell"/>
</dbReference>
<dbReference type="PROSITE" id="PS01110">
    <property type="entry name" value="RNA_POL_H_23KD"/>
    <property type="match status" value="1"/>
</dbReference>
<dbReference type="SUPFAM" id="SSF55287">
    <property type="entry name" value="RPB5-like RNA polymerase subunit"/>
    <property type="match status" value="1"/>
</dbReference>
<feature type="domain" description="HIG1" evidence="15">
    <location>
        <begin position="32"/>
        <end position="123"/>
    </location>
</feature>
<evidence type="ECO:0000256" key="4">
    <source>
        <dbReference type="ARBA" id="ARBA00022478"/>
    </source>
</evidence>
<evidence type="ECO:0000256" key="11">
    <source>
        <dbReference type="ARBA" id="ARBA00032836"/>
    </source>
</evidence>
<organism evidence="16 17">
    <name type="scientific">Ancylostoma caninum</name>
    <name type="common">Dog hookworm</name>
    <dbReference type="NCBI Taxonomy" id="29170"/>
    <lineage>
        <taxon>Eukaryota</taxon>
        <taxon>Metazoa</taxon>
        <taxon>Ecdysozoa</taxon>
        <taxon>Nematoda</taxon>
        <taxon>Chromadorea</taxon>
        <taxon>Rhabditida</taxon>
        <taxon>Rhabditina</taxon>
        <taxon>Rhabditomorpha</taxon>
        <taxon>Strongyloidea</taxon>
        <taxon>Ancylostomatidae</taxon>
        <taxon>Ancylostomatinae</taxon>
        <taxon>Ancylostoma</taxon>
    </lineage>
</organism>
<evidence type="ECO:0000256" key="10">
    <source>
        <dbReference type="ARBA" id="ARBA00025765"/>
    </source>
</evidence>
<dbReference type="PROSITE" id="PS51503">
    <property type="entry name" value="HIG1"/>
    <property type="match status" value="1"/>
</dbReference>
<dbReference type="Pfam" id="PF04588">
    <property type="entry name" value="HIG_1_N"/>
    <property type="match status" value="1"/>
</dbReference>
<dbReference type="PANTHER" id="PTHR10535">
    <property type="entry name" value="DNA-DIRECTED RNA POLYMERASES I, II, AND III SUBUNIT RPABC1"/>
    <property type="match status" value="1"/>
</dbReference>
<comment type="caution">
    <text evidence="16">The sequence shown here is derived from an EMBL/GenBank/DDBJ whole genome shotgun (WGS) entry which is preliminary data.</text>
</comment>
<dbReference type="Gene3D" id="6.10.140.1320">
    <property type="match status" value="1"/>
</dbReference>
<dbReference type="GO" id="GO:0005736">
    <property type="term" value="C:RNA polymerase I complex"/>
    <property type="evidence" value="ECO:0007669"/>
    <property type="project" value="TreeGrafter"/>
</dbReference>
<evidence type="ECO:0000256" key="8">
    <source>
        <dbReference type="ARBA" id="ARBA00023163"/>
    </source>
</evidence>
<dbReference type="InterPro" id="IPR020608">
    <property type="entry name" value="RNA_pol_subH/Rpb5_CS"/>
</dbReference>
<comment type="similarity">
    <text evidence="10">Belongs to the archaeal Rpo5/eukaryotic RPB5 RNA polymerase subunit family.</text>
</comment>
<evidence type="ECO:0000256" key="12">
    <source>
        <dbReference type="ARBA" id="ARBA00060082"/>
    </source>
</evidence>
<gene>
    <name evidence="16" type="ORF">ANCCAN_01455</name>
</gene>
<dbReference type="GO" id="GO:0003899">
    <property type="term" value="F:DNA-directed RNA polymerase activity"/>
    <property type="evidence" value="ECO:0007669"/>
    <property type="project" value="InterPro"/>
</dbReference>
<dbReference type="InterPro" id="IPR000783">
    <property type="entry name" value="RNA_pol_subH/Rpb5_C"/>
</dbReference>
<dbReference type="GO" id="GO:0006366">
    <property type="term" value="P:transcription by RNA polymerase II"/>
    <property type="evidence" value="ECO:0007669"/>
    <property type="project" value="TreeGrafter"/>
</dbReference>
<keyword evidence="4" id="KW-0240">DNA-directed RNA polymerase</keyword>
<dbReference type="InterPro" id="IPR035913">
    <property type="entry name" value="RPB5-like_sf"/>
</dbReference>
<dbReference type="STRING" id="29170.A0A368H747"/>
<accession>A0A368H747</accession>
<dbReference type="NCBIfam" id="NF007129">
    <property type="entry name" value="PRK09570.1"/>
    <property type="match status" value="1"/>
</dbReference>
<keyword evidence="7 14" id="KW-0472">Membrane</keyword>
<dbReference type="InterPro" id="IPR036710">
    <property type="entry name" value="RNA_pol_Rpb5_N_sf"/>
</dbReference>
<dbReference type="FunFam" id="3.40.1340.10:FF:000001">
    <property type="entry name" value="DNA-directed RNA polymerases I, II, and III subunit RPABC1"/>
    <property type="match status" value="1"/>
</dbReference>
<dbReference type="GO" id="GO:0042797">
    <property type="term" value="P:tRNA transcription by RNA polymerase III"/>
    <property type="evidence" value="ECO:0007669"/>
    <property type="project" value="TreeGrafter"/>
</dbReference>
<dbReference type="InterPro" id="IPR014381">
    <property type="entry name" value="Arch_Rpo5/euc_Rpb5"/>
</dbReference>
<dbReference type="GO" id="GO:0003677">
    <property type="term" value="F:DNA binding"/>
    <property type="evidence" value="ECO:0007669"/>
    <property type="project" value="InterPro"/>
</dbReference>
<dbReference type="OrthoDB" id="248779at2759"/>
<evidence type="ECO:0000256" key="5">
    <source>
        <dbReference type="ARBA" id="ARBA00022692"/>
    </source>
</evidence>
<keyword evidence="17" id="KW-1185">Reference proteome</keyword>
<proteinExistence type="inferred from homology"/>
<keyword evidence="6 14" id="KW-1133">Transmembrane helix</keyword>
<evidence type="ECO:0000256" key="6">
    <source>
        <dbReference type="ARBA" id="ARBA00022989"/>
    </source>
</evidence>
<dbReference type="GO" id="GO:0006362">
    <property type="term" value="P:transcription elongation by RNA polymerase I"/>
    <property type="evidence" value="ECO:0007669"/>
    <property type="project" value="TreeGrafter"/>
</dbReference>
<feature type="transmembrane region" description="Helical" evidence="14">
    <location>
        <begin position="60"/>
        <end position="80"/>
    </location>
</feature>
<keyword evidence="5 14" id="KW-0812">Transmembrane</keyword>
<comment type="subunit">
    <text evidence="13">Component of the RNA polymerase I (Pol I), RNA polymerase II (Pol II) and RNA polymerase III (Pol III) complexes consisting of at least 13, 12 and 17 subunits, respectively. In RNA Pol II, this subunit is present in 2-fold molar excess over the other subunits.</text>
</comment>
<evidence type="ECO:0000256" key="14">
    <source>
        <dbReference type="SAM" id="Phobius"/>
    </source>
</evidence>
<keyword evidence="9" id="KW-0539">Nucleus</keyword>
<dbReference type="GO" id="GO:0005666">
    <property type="term" value="C:RNA polymerase III complex"/>
    <property type="evidence" value="ECO:0007669"/>
    <property type="project" value="TreeGrafter"/>
</dbReference>
<protein>
    <recommendedName>
        <fullName evidence="3">DNA-directed RNA polymerases I, II, and III subunit RPABC1</fullName>
    </recommendedName>
    <alternativeName>
        <fullName evidence="11">RPB5 homolog</fullName>
    </alternativeName>
</protein>
<comment type="subcellular location">
    <subcellularLocation>
        <location evidence="2">Mitochondrion</location>
    </subcellularLocation>
    <subcellularLocation>
        <location evidence="1">Nucleus</location>
    </subcellularLocation>
</comment>
<dbReference type="FunFam" id="3.90.940.20:FF:000001">
    <property type="entry name" value="DNA-directed RNA polymerases I, II, and III subunit RPABC1"/>
    <property type="match status" value="1"/>
</dbReference>
<dbReference type="GO" id="GO:0005665">
    <property type="term" value="C:RNA polymerase II, core complex"/>
    <property type="evidence" value="ECO:0007669"/>
    <property type="project" value="TreeGrafter"/>
</dbReference>
<dbReference type="Pfam" id="PF03871">
    <property type="entry name" value="RNA_pol_Rpb5_N"/>
    <property type="match status" value="1"/>
</dbReference>
<evidence type="ECO:0000313" key="16">
    <source>
        <dbReference type="EMBL" id="RCN52412.1"/>
    </source>
</evidence>
<dbReference type="PANTHER" id="PTHR10535:SF0">
    <property type="entry name" value="DNA-DIRECTED RNA POLYMERASES I, II, AND III SUBUNIT RPABC1"/>
    <property type="match status" value="1"/>
</dbReference>
<evidence type="ECO:0000259" key="15">
    <source>
        <dbReference type="PROSITE" id="PS51503"/>
    </source>
</evidence>
<dbReference type="AlphaFoldDB" id="A0A368H747"/>
<evidence type="ECO:0000256" key="13">
    <source>
        <dbReference type="ARBA" id="ARBA00064429"/>
    </source>
</evidence>
<evidence type="ECO:0000256" key="9">
    <source>
        <dbReference type="ARBA" id="ARBA00023242"/>
    </source>
</evidence>
<sequence>MPESPPPPHDFTDHKQHMKWLVEREKYSNTVPMIPQDFSQGSPNKSLSSTVLQRAMGNPFVPIGMIATVGCLIGMLNATIKRKPNRAQLYMRGRCIAQGLTVAALVGGAILFGLKPDGVGSRVGSTTQDAISKLKGETNNASAIETAYLQMCHDRGYLVTQEELDQTLDEFKQMFGDRPSERKPARSDLTILVAHNDDPTDQMFVFFPEDTKIGIKTIKAICQQMQEQTITRAIIVVQNGMTPSAKQAIADMAPKYILEHFLESELMVNITEHELVPEHVVMTSDEKAELLARYKLKDTQLPRIQLSDPVARYFGLKRGQVVKIVRPSETAGRYITYRLVV</sequence>
<dbReference type="Gene3D" id="3.40.1340.10">
    <property type="entry name" value="RNA polymerase, Rpb5, N-terminal domain"/>
    <property type="match status" value="1"/>
</dbReference>
<evidence type="ECO:0000256" key="2">
    <source>
        <dbReference type="ARBA" id="ARBA00004173"/>
    </source>
</evidence>
<keyword evidence="8" id="KW-0804">Transcription</keyword>